<feature type="region of interest" description="Disordered" evidence="5">
    <location>
        <begin position="15"/>
        <end position="81"/>
    </location>
</feature>
<evidence type="ECO:0000256" key="4">
    <source>
        <dbReference type="ARBA" id="ARBA00023136"/>
    </source>
</evidence>
<dbReference type="Proteomes" id="UP000092600">
    <property type="component" value="Unassembled WGS sequence"/>
</dbReference>
<feature type="domain" description="Major facilitator superfamily (MFS) profile" evidence="7">
    <location>
        <begin position="78"/>
        <end position="516"/>
    </location>
</feature>
<feature type="compositionally biased region" description="Basic residues" evidence="5">
    <location>
        <begin position="32"/>
        <end position="53"/>
    </location>
</feature>
<keyword evidence="3 6" id="KW-1133">Transmembrane helix</keyword>
<evidence type="ECO:0000256" key="1">
    <source>
        <dbReference type="ARBA" id="ARBA00004141"/>
    </source>
</evidence>
<dbReference type="PANTHER" id="PTHR43184:SF12">
    <property type="entry name" value="SUGAR PHOSPHATE EXCHANGER 3"/>
    <property type="match status" value="1"/>
</dbReference>
<feature type="transmembrane region" description="Helical" evidence="6">
    <location>
        <begin position="396"/>
        <end position="415"/>
    </location>
</feature>
<feature type="compositionally biased region" description="Low complexity" evidence="5">
    <location>
        <begin position="72"/>
        <end position="81"/>
    </location>
</feature>
<feature type="transmembrane region" description="Helical" evidence="6">
    <location>
        <begin position="186"/>
        <end position="214"/>
    </location>
</feature>
<dbReference type="SUPFAM" id="SSF103473">
    <property type="entry name" value="MFS general substrate transporter"/>
    <property type="match status" value="1"/>
</dbReference>
<dbReference type="GO" id="GO:0022857">
    <property type="term" value="F:transmembrane transporter activity"/>
    <property type="evidence" value="ECO:0007669"/>
    <property type="project" value="InterPro"/>
</dbReference>
<dbReference type="InterPro" id="IPR011701">
    <property type="entry name" value="MFS"/>
</dbReference>
<feature type="compositionally biased region" description="Acidic residues" evidence="5">
    <location>
        <begin position="287"/>
        <end position="299"/>
    </location>
</feature>
<accession>A0A199UK73</accession>
<feature type="transmembrane region" description="Helical" evidence="6">
    <location>
        <begin position="492"/>
        <end position="511"/>
    </location>
</feature>
<dbReference type="GO" id="GO:0016020">
    <property type="term" value="C:membrane"/>
    <property type="evidence" value="ECO:0007669"/>
    <property type="project" value="UniProtKB-SubCell"/>
</dbReference>
<dbReference type="PANTHER" id="PTHR43184">
    <property type="entry name" value="MAJOR FACILITATOR SUPERFAMILY TRANSPORTER 16, ISOFORM B"/>
    <property type="match status" value="1"/>
</dbReference>
<dbReference type="AlphaFoldDB" id="A0A199UK73"/>
<proteinExistence type="predicted"/>
<protein>
    <submittedName>
        <fullName evidence="8">Putative glycerol-3-phosphate transporter 4</fullName>
    </submittedName>
</protein>
<comment type="caution">
    <text evidence="8">The sequence shown here is derived from an EMBL/GenBank/DDBJ whole genome shotgun (WGS) entry which is preliminary data.</text>
</comment>
<evidence type="ECO:0000313" key="9">
    <source>
        <dbReference type="Proteomes" id="UP000092600"/>
    </source>
</evidence>
<dbReference type="GO" id="GO:0055062">
    <property type="term" value="P:phosphate ion homeostasis"/>
    <property type="evidence" value="ECO:0007669"/>
    <property type="project" value="TreeGrafter"/>
</dbReference>
<evidence type="ECO:0000256" key="2">
    <source>
        <dbReference type="ARBA" id="ARBA00022692"/>
    </source>
</evidence>
<evidence type="ECO:0000256" key="6">
    <source>
        <dbReference type="SAM" id="Phobius"/>
    </source>
</evidence>
<feature type="transmembrane region" description="Helical" evidence="6">
    <location>
        <begin position="226"/>
        <end position="247"/>
    </location>
</feature>
<evidence type="ECO:0000256" key="3">
    <source>
        <dbReference type="ARBA" id="ARBA00022989"/>
    </source>
</evidence>
<dbReference type="EMBL" id="LSRQ01007232">
    <property type="protein sequence ID" value="OAY65134.1"/>
    <property type="molecule type" value="Genomic_DNA"/>
</dbReference>
<feature type="non-terminal residue" evidence="8">
    <location>
        <position position="1"/>
    </location>
</feature>
<feature type="transmembrane region" description="Helical" evidence="6">
    <location>
        <begin position="253"/>
        <end position="274"/>
    </location>
</feature>
<keyword evidence="4 6" id="KW-0472">Membrane</keyword>
<dbReference type="Pfam" id="PF07690">
    <property type="entry name" value="MFS_1"/>
    <property type="match status" value="1"/>
</dbReference>
<feature type="transmembrane region" description="Helical" evidence="6">
    <location>
        <begin position="318"/>
        <end position="343"/>
    </location>
</feature>
<evidence type="ECO:0000313" key="8">
    <source>
        <dbReference type="EMBL" id="OAY65134.1"/>
    </source>
</evidence>
<dbReference type="Gene3D" id="1.20.1250.20">
    <property type="entry name" value="MFS general substrate transporter like domains"/>
    <property type="match status" value="2"/>
</dbReference>
<feature type="transmembrane region" description="Helical" evidence="6">
    <location>
        <begin position="421"/>
        <end position="446"/>
    </location>
</feature>
<organism evidence="8 9">
    <name type="scientific">Ananas comosus</name>
    <name type="common">Pineapple</name>
    <name type="synonym">Ananas ananas</name>
    <dbReference type="NCBI Taxonomy" id="4615"/>
    <lineage>
        <taxon>Eukaryota</taxon>
        <taxon>Viridiplantae</taxon>
        <taxon>Streptophyta</taxon>
        <taxon>Embryophyta</taxon>
        <taxon>Tracheophyta</taxon>
        <taxon>Spermatophyta</taxon>
        <taxon>Magnoliopsida</taxon>
        <taxon>Liliopsida</taxon>
        <taxon>Poales</taxon>
        <taxon>Bromeliaceae</taxon>
        <taxon>Bromelioideae</taxon>
        <taxon>Ananas</taxon>
    </lineage>
</organism>
<feature type="transmembrane region" description="Helical" evidence="6">
    <location>
        <begin position="458"/>
        <end position="480"/>
    </location>
</feature>
<feature type="transmembrane region" description="Helical" evidence="6">
    <location>
        <begin position="158"/>
        <end position="180"/>
    </location>
</feature>
<name>A0A199UK73_ANACO</name>
<sequence>LGREARRLPLPVWRRRDRRRRGSSSRAASAGRRVRAQRPPRPRPRPHLRRLRLLPRLPQAHQHRQERPRPRTPSSLPRLLRSPLSPLPSSLPWPLGPLFLPSPSNPNPLDRSRPKGWAPFDGPDGTAKLGEIDVAFLACYSLGMYGAGHLGDRLDLRLFLSAGMIGSGAFVALFGIGYFWRVHCFAYYLAMQMLAGLLQATGWPSVVAVVGNWFGGRKRGLIMGIWNAHTSVGNIGGSLLAASVLQYGWGWSFILPGALIAFGGLLVYFFLAPYPEDLGFSLPRREEEEEGGRDDEEGPGGDRGKGERGGAVGIVKAFLIPGVIPFALCLFFSKLVAYTFLYWLPFYLSQTAIGGEYMSVKSAGNLSTLFDVGGIIGGILAGYISDQLNARATTAATFMYFAIPALYAYHAYGSISQSTNIILMMIAGLFVNGPYALITTAVSADLGTHKSLRGDSRALATVTAIIDGTGSVGAALGPLLTGFMSRSGWCAVFKMLMVGAFIAGMLLSVLVKAELAQIFHHRINPSNDRLNGAEGKSICSVVTPLLVEGNQPQYLCSNRYSQAMLVEILADF</sequence>
<evidence type="ECO:0000259" key="7">
    <source>
        <dbReference type="PROSITE" id="PS50850"/>
    </source>
</evidence>
<dbReference type="PROSITE" id="PS50850">
    <property type="entry name" value="MFS"/>
    <property type="match status" value="1"/>
</dbReference>
<reference evidence="8 9" key="1">
    <citation type="journal article" date="2016" name="DNA Res.">
        <title>The draft genome of MD-2 pineapple using hybrid error correction of long reads.</title>
        <authorList>
            <person name="Redwan R.M."/>
            <person name="Saidin A."/>
            <person name="Kumar S.V."/>
        </authorList>
    </citation>
    <scope>NUCLEOTIDE SEQUENCE [LARGE SCALE GENOMIC DNA]</scope>
    <source>
        <strain evidence="9">cv. MD2</strain>
        <tissue evidence="8">Leaf</tissue>
    </source>
</reference>
<comment type="subcellular location">
    <subcellularLocation>
        <location evidence="1">Membrane</location>
        <topology evidence="1">Multi-pass membrane protein</topology>
    </subcellularLocation>
</comment>
<dbReference type="InterPro" id="IPR036259">
    <property type="entry name" value="MFS_trans_sf"/>
</dbReference>
<gene>
    <name evidence="8" type="ORF">ACMD2_14724</name>
</gene>
<keyword evidence="2 6" id="KW-0812">Transmembrane</keyword>
<feature type="region of interest" description="Disordered" evidence="5">
    <location>
        <begin position="284"/>
        <end position="307"/>
    </location>
</feature>
<feature type="transmembrane region" description="Helical" evidence="6">
    <location>
        <begin position="363"/>
        <end position="384"/>
    </location>
</feature>
<evidence type="ECO:0000256" key="5">
    <source>
        <dbReference type="SAM" id="MobiDB-lite"/>
    </source>
</evidence>
<dbReference type="FunFam" id="1.20.1250.20:FF:000050">
    <property type="entry name" value="glucose-6-phosphate exchanger SLC37A2 isoform X1"/>
    <property type="match status" value="1"/>
</dbReference>
<dbReference type="STRING" id="4615.A0A199UK73"/>
<dbReference type="InterPro" id="IPR020846">
    <property type="entry name" value="MFS_dom"/>
</dbReference>